<dbReference type="PANTHER" id="PTHR42912:SF45">
    <property type="entry name" value="23S RRNA (GUANINE(745)-N(1))-METHYLTRANSFERASE"/>
    <property type="match status" value="1"/>
</dbReference>
<evidence type="ECO:0000313" key="5">
    <source>
        <dbReference type="EMBL" id="ADZ91725.1"/>
    </source>
</evidence>
<dbReference type="InterPro" id="IPR050508">
    <property type="entry name" value="Methyltransf_Superfamily"/>
</dbReference>
<dbReference type="OrthoDB" id="108476at2"/>
<evidence type="ECO:0000259" key="4">
    <source>
        <dbReference type="Pfam" id="PF21302"/>
    </source>
</evidence>
<dbReference type="STRING" id="717774.Marme_2493"/>
<dbReference type="AlphaFoldDB" id="F2JVT9"/>
<dbReference type="PANTHER" id="PTHR42912">
    <property type="entry name" value="METHYLTRANSFERASE"/>
    <property type="match status" value="1"/>
</dbReference>
<dbReference type="GO" id="GO:0046872">
    <property type="term" value="F:metal ion binding"/>
    <property type="evidence" value="ECO:0007669"/>
    <property type="project" value="UniProtKB-KW"/>
</dbReference>
<evidence type="ECO:0000256" key="2">
    <source>
        <dbReference type="PIRSR" id="PIRSR018249-2"/>
    </source>
</evidence>
<feature type="domain" description="Methyltransferase" evidence="3">
    <location>
        <begin position="91"/>
        <end position="181"/>
    </location>
</feature>
<dbReference type="InterPro" id="IPR016718">
    <property type="entry name" value="rRNA_m1G-MeTrfase_A_prd"/>
</dbReference>
<gene>
    <name evidence="5" type="ordered locus">Marme_2493</name>
</gene>
<dbReference type="Pfam" id="PF13649">
    <property type="entry name" value="Methyltransf_25"/>
    <property type="match status" value="1"/>
</dbReference>
<keyword evidence="5" id="KW-0808">Transferase</keyword>
<protein>
    <submittedName>
        <fullName evidence="5">rRNA (Guanine-N(1)-)-methyltransferase</fullName>
    </submittedName>
</protein>
<feature type="binding site" evidence="2">
    <location>
        <position position="71"/>
    </location>
    <ligand>
        <name>S-adenosyl-L-methionine</name>
        <dbReference type="ChEBI" id="CHEBI:59789"/>
    </ligand>
</feature>
<dbReference type="InterPro" id="IPR048647">
    <property type="entry name" value="RlmA_N"/>
</dbReference>
<sequence>MTLFNNLVCPLDQEELEQDGRSLRCPDGHVYDIAKSGYVNLLPVQKKHSKDPGDSKEMVASRKQFLDTDAYLPIIESLHSFFLNGQATHSVLDAGCGDGYYLSKLIEANQANEKSVAGFECTGIDISKWAIISASKRTKAVSWVVASNANIPSKNECYDSVLCAFGFPVFSEFHRVLSPSGKLVLVESGPNHLIELRKILYPTIKDYRQTYSSGIEGFQCDQEKKVTFEFQLESQEAIARLLSMTPHMHKAPYEGRQKVYELDRLTLTADVVIRSFTKC</sequence>
<feature type="binding site" evidence="1">
    <location>
        <position position="25"/>
    </location>
    <ligand>
        <name>Zn(2+)</name>
        <dbReference type="ChEBI" id="CHEBI:29105"/>
    </ligand>
</feature>
<dbReference type="GO" id="GO:0008168">
    <property type="term" value="F:methyltransferase activity"/>
    <property type="evidence" value="ECO:0007669"/>
    <property type="project" value="UniProtKB-KW"/>
</dbReference>
<keyword evidence="5" id="KW-0489">Methyltransferase</keyword>
<keyword evidence="1" id="KW-0862">Zinc</keyword>
<dbReference type="HOGENOM" id="CLU_050931_0_0_6"/>
<evidence type="ECO:0000259" key="3">
    <source>
        <dbReference type="Pfam" id="PF13649"/>
    </source>
</evidence>
<dbReference type="PIRSF" id="PIRSF018249">
    <property type="entry name" value="MyrA_prd"/>
    <property type="match status" value="1"/>
</dbReference>
<dbReference type="GO" id="GO:0032259">
    <property type="term" value="P:methylation"/>
    <property type="evidence" value="ECO:0007669"/>
    <property type="project" value="UniProtKB-KW"/>
</dbReference>
<accession>F2JVT9</accession>
<keyword evidence="1" id="KW-0479">Metal-binding</keyword>
<dbReference type="SUPFAM" id="SSF53335">
    <property type="entry name" value="S-adenosyl-L-methionine-dependent methyltransferases"/>
    <property type="match status" value="1"/>
</dbReference>
<dbReference type="Gene3D" id="3.40.50.150">
    <property type="entry name" value="Vaccinia Virus protein VP39"/>
    <property type="match status" value="1"/>
</dbReference>
<keyword evidence="2" id="KW-0949">S-adenosyl-L-methionine</keyword>
<reference evidence="5 6" key="1">
    <citation type="journal article" date="2012" name="Stand. Genomic Sci.">
        <title>Complete genome sequence of the melanogenic marine bacterium Marinomonas mediterranea type strain (MMB-1(T)).</title>
        <authorList>
            <person name="Lucas-Elio P."/>
            <person name="Goodwin L."/>
            <person name="Woyke T."/>
            <person name="Pitluck S."/>
            <person name="Nolan M."/>
            <person name="Kyrpides N.C."/>
            <person name="Detter J.C."/>
            <person name="Copeland A."/>
            <person name="Teshima H."/>
            <person name="Bruce D."/>
            <person name="Detter C."/>
            <person name="Tapia R."/>
            <person name="Han S."/>
            <person name="Land M.L."/>
            <person name="Ivanova N."/>
            <person name="Mikhailova N."/>
            <person name="Johnston A.W."/>
            <person name="Sanchez-Amat A."/>
        </authorList>
    </citation>
    <scope>NUCLEOTIDE SEQUENCE [LARGE SCALE GENOMIC DNA]</scope>
    <source>
        <strain evidence="6">ATCC 700492 / JCM 21426 / NBRC 103028 / MMB-1</strain>
    </source>
</reference>
<keyword evidence="6" id="KW-1185">Reference proteome</keyword>
<feature type="domain" description="23S rRNA (guanine(745)-N(1))-methyltransferase N-terminal" evidence="4">
    <location>
        <begin position="8"/>
        <end position="50"/>
    </location>
</feature>
<evidence type="ECO:0000313" key="6">
    <source>
        <dbReference type="Proteomes" id="UP000001062"/>
    </source>
</evidence>
<dbReference type="PATRIC" id="fig|717774.3.peg.2578"/>
<organism evidence="5 6">
    <name type="scientific">Marinomonas mediterranea (strain ATCC 700492 / JCM 21426 / NBRC 103028 / MMB-1)</name>
    <dbReference type="NCBI Taxonomy" id="717774"/>
    <lineage>
        <taxon>Bacteria</taxon>
        <taxon>Pseudomonadati</taxon>
        <taxon>Pseudomonadota</taxon>
        <taxon>Gammaproteobacteria</taxon>
        <taxon>Oceanospirillales</taxon>
        <taxon>Oceanospirillaceae</taxon>
        <taxon>Marinomonas</taxon>
    </lineage>
</organism>
<evidence type="ECO:0000256" key="1">
    <source>
        <dbReference type="PIRSR" id="PIRSR018249-1"/>
    </source>
</evidence>
<dbReference type="InterPro" id="IPR029063">
    <property type="entry name" value="SAM-dependent_MTases_sf"/>
</dbReference>
<dbReference type="Pfam" id="PF21302">
    <property type="entry name" value="Zn_ribbon_RlmA"/>
    <property type="match status" value="1"/>
</dbReference>
<dbReference type="CDD" id="cd02440">
    <property type="entry name" value="AdoMet_MTases"/>
    <property type="match status" value="1"/>
</dbReference>
<name>F2JVT9_MARM1</name>
<proteinExistence type="predicted"/>
<dbReference type="EMBL" id="CP002583">
    <property type="protein sequence ID" value="ADZ91725.1"/>
    <property type="molecule type" value="Genomic_DNA"/>
</dbReference>
<dbReference type="KEGG" id="mme:Marme_2493"/>
<dbReference type="InterPro" id="IPR041698">
    <property type="entry name" value="Methyltransf_25"/>
</dbReference>
<feature type="binding site" evidence="1">
    <location>
        <position position="29"/>
    </location>
    <ligand>
        <name>Zn(2+)</name>
        <dbReference type="ChEBI" id="CHEBI:29105"/>
    </ligand>
</feature>
<feature type="binding site" evidence="2">
    <location>
        <position position="192"/>
    </location>
    <ligand>
        <name>S-adenosyl-L-methionine</name>
        <dbReference type="ChEBI" id="CHEBI:59789"/>
    </ligand>
</feature>
<dbReference type="RefSeq" id="WP_013661629.1">
    <property type="nucleotide sequence ID" value="NC_015276.1"/>
</dbReference>
<dbReference type="Proteomes" id="UP000001062">
    <property type="component" value="Chromosome"/>
</dbReference>
<dbReference type="eggNOG" id="COG2226">
    <property type="taxonomic scope" value="Bacteria"/>
</dbReference>